<reference evidence="2" key="2">
    <citation type="submission" date="2020-12" db="EMBL/GenBank/DDBJ databases">
        <title>New Spironucleus salmonicida genome in near-complete chromosomes.</title>
        <authorList>
            <person name="Xu F."/>
            <person name="Kurt Z."/>
            <person name="Jimenez-Gonzalez A."/>
            <person name="Astvaldsson A."/>
            <person name="Andersson J.O."/>
            <person name="Svard S.G."/>
        </authorList>
    </citation>
    <scope>NUCLEOTIDE SEQUENCE</scope>
    <source>
        <strain evidence="2">ATCC 50377</strain>
    </source>
</reference>
<dbReference type="VEuPathDB" id="GiardiaDB:SS50377_20220"/>
<protein>
    <submittedName>
        <fullName evidence="1">Uncharacterized protein</fullName>
    </submittedName>
</protein>
<evidence type="ECO:0000313" key="1">
    <source>
        <dbReference type="EMBL" id="EST45276.1"/>
    </source>
</evidence>
<accession>V6LNH8</accession>
<dbReference type="EMBL" id="AUWU02000001">
    <property type="protein sequence ID" value="KAH0576874.1"/>
    <property type="molecule type" value="Genomic_DNA"/>
</dbReference>
<evidence type="ECO:0000313" key="2">
    <source>
        <dbReference type="EMBL" id="KAH0576874.1"/>
    </source>
</evidence>
<sequence>MLCMQLHQKTCSSSQKMQSKTQSDFQQTRKATFVTEQGRELLVSSLPIHVSRLTLSVLQVAKFHMQGKDWSSTLLEYLRPIRNLSFLHSEQVSEVLLQFLYSAFQSSRMLALVRNLPVSQDQHFTNAFSFIYLQDARQKSWQVCSRVARNYGCFIIGKTRIVFKRSQKFKSRLKQNTNISNNIKIQICTYFEDKFIFYYRFLLHTSIVQSVQNS</sequence>
<dbReference type="Proteomes" id="UP000018208">
    <property type="component" value="Unassembled WGS sequence"/>
</dbReference>
<reference evidence="1 2" key="1">
    <citation type="journal article" date="2014" name="PLoS Genet.">
        <title>The Genome of Spironucleus salmonicida Highlights a Fish Pathogen Adapted to Fluctuating Environments.</title>
        <authorList>
            <person name="Xu F."/>
            <person name="Jerlstrom-Hultqvist J."/>
            <person name="Einarsson E."/>
            <person name="Astvaldsson A."/>
            <person name="Svard S.G."/>
            <person name="Andersson J.O."/>
        </authorList>
    </citation>
    <scope>NUCLEOTIDE SEQUENCE</scope>
    <source>
        <strain evidence="2">ATCC 50377</strain>
    </source>
</reference>
<evidence type="ECO:0000313" key="3">
    <source>
        <dbReference type="Proteomes" id="UP000018208"/>
    </source>
</evidence>
<gene>
    <name evidence="1" type="ORF">SS50377_14852</name>
    <name evidence="2" type="ORF">SS50377_20220</name>
</gene>
<organism evidence="1">
    <name type="scientific">Spironucleus salmonicida</name>
    <dbReference type="NCBI Taxonomy" id="348837"/>
    <lineage>
        <taxon>Eukaryota</taxon>
        <taxon>Metamonada</taxon>
        <taxon>Diplomonadida</taxon>
        <taxon>Hexamitidae</taxon>
        <taxon>Hexamitinae</taxon>
        <taxon>Spironucleus</taxon>
    </lineage>
</organism>
<proteinExistence type="predicted"/>
<dbReference type="AlphaFoldDB" id="V6LNH8"/>
<keyword evidence="3" id="KW-1185">Reference proteome</keyword>
<dbReference type="EMBL" id="KI546100">
    <property type="protein sequence ID" value="EST45276.1"/>
    <property type="molecule type" value="Genomic_DNA"/>
</dbReference>
<name>V6LNH8_9EUKA</name>